<dbReference type="RefSeq" id="XP_041542096.1">
    <property type="nucleotide sequence ID" value="XM_041688297.1"/>
</dbReference>
<dbReference type="GO" id="GO:0032259">
    <property type="term" value="P:methylation"/>
    <property type="evidence" value="ECO:0007669"/>
    <property type="project" value="UniProtKB-KW"/>
</dbReference>
<reference evidence="4" key="2">
    <citation type="submission" date="2016-02" db="EMBL/GenBank/DDBJ databases">
        <title>Genome sequencing of Aspergillus luchuensis NBRC 4314.</title>
        <authorList>
            <person name="Yamada O."/>
        </authorList>
    </citation>
    <scope>NUCLEOTIDE SEQUENCE [LARGE SCALE GENOMIC DNA]</scope>
    <source>
        <strain evidence="4">RIB 2604</strain>
    </source>
</reference>
<dbReference type="KEGG" id="aluc:AKAW2_40013A"/>
<feature type="region of interest" description="Disordered" evidence="1">
    <location>
        <begin position="1"/>
        <end position="22"/>
    </location>
</feature>
<keyword evidence="5" id="KW-1185">Reference proteome</keyword>
<evidence type="ECO:0000256" key="1">
    <source>
        <dbReference type="SAM" id="MobiDB-lite"/>
    </source>
</evidence>
<evidence type="ECO:0000313" key="5">
    <source>
        <dbReference type="Proteomes" id="UP000661280"/>
    </source>
</evidence>
<proteinExistence type="predicted"/>
<dbReference type="GeneID" id="64959655"/>
<dbReference type="OrthoDB" id="4159781at2759"/>
<evidence type="ECO:0000313" key="3">
    <source>
        <dbReference type="EMBL" id="GAT20549.1"/>
    </source>
</evidence>
<evidence type="ECO:0000313" key="2">
    <source>
        <dbReference type="EMBL" id="BCR98330.1"/>
    </source>
</evidence>
<dbReference type="AlphaFoldDB" id="A0A146F403"/>
<protein>
    <submittedName>
        <fullName evidence="3">Thiopurine S-methyltransferase family protein</fullName>
    </submittedName>
</protein>
<dbReference type="Proteomes" id="UP000075230">
    <property type="component" value="Unassembled WGS sequence"/>
</dbReference>
<dbReference type="GO" id="GO:0008168">
    <property type="term" value="F:methyltransferase activity"/>
    <property type="evidence" value="ECO:0007669"/>
    <property type="project" value="UniProtKB-KW"/>
</dbReference>
<accession>A0A146F403</accession>
<reference evidence="2" key="4">
    <citation type="submission" date="2021-02" db="EMBL/GenBank/DDBJ databases">
        <title>Aspergillus luchuensis mut. kawachii IFO 4304 genome sequence.</title>
        <authorList>
            <person name="Mori K."/>
            <person name="Kadooka C."/>
            <person name="Goto M."/>
            <person name="Futagami T."/>
        </authorList>
    </citation>
    <scope>NUCLEOTIDE SEQUENCE</scope>
    <source>
        <strain evidence="2">IFO 4308</strain>
    </source>
</reference>
<feature type="compositionally biased region" description="Low complexity" evidence="1">
    <location>
        <begin position="1"/>
        <end position="19"/>
    </location>
</feature>
<gene>
    <name evidence="2" type="ORF">AKAW2_40013A</name>
    <name evidence="3" type="ORF">RIB2604_00800180</name>
</gene>
<sequence>MSPRASSSSSGTGTESGTSRFTFVTGSIQSEAWSHAMREYWKRRQPGAENVEPEEGIVIASSTTTGSESLERGVY</sequence>
<keyword evidence="3" id="KW-0808">Transferase</keyword>
<organism evidence="3 4">
    <name type="scientific">Aspergillus kawachii</name>
    <name type="common">White koji mold</name>
    <name type="synonym">Aspergillus awamori var. kawachi</name>
    <dbReference type="NCBI Taxonomy" id="1069201"/>
    <lineage>
        <taxon>Eukaryota</taxon>
        <taxon>Fungi</taxon>
        <taxon>Dikarya</taxon>
        <taxon>Ascomycota</taxon>
        <taxon>Pezizomycotina</taxon>
        <taxon>Eurotiomycetes</taxon>
        <taxon>Eurotiomycetidae</taxon>
        <taxon>Eurotiales</taxon>
        <taxon>Aspergillaceae</taxon>
        <taxon>Aspergillus</taxon>
        <taxon>Aspergillus subgen. Circumdati</taxon>
    </lineage>
</organism>
<reference evidence="3 4" key="1">
    <citation type="journal article" date="2016" name="DNA Res.">
        <title>Genome sequence of Aspergillus luchuensis NBRC 4314.</title>
        <authorList>
            <person name="Yamada O."/>
            <person name="Machida M."/>
            <person name="Hosoyama A."/>
            <person name="Goto M."/>
            <person name="Takahashi T."/>
            <person name="Futagami T."/>
            <person name="Yamagata Y."/>
            <person name="Takeuchi M."/>
            <person name="Kobayashi T."/>
            <person name="Koike H."/>
            <person name="Abe K."/>
            <person name="Asai K."/>
            <person name="Arita M."/>
            <person name="Fujita N."/>
            <person name="Fukuda K."/>
            <person name="Higa K."/>
            <person name="Horikawa H."/>
            <person name="Ishikawa T."/>
            <person name="Jinno K."/>
            <person name="Kato Y."/>
            <person name="Kirimura K."/>
            <person name="Mizutani O."/>
            <person name="Nakasone K."/>
            <person name="Sano M."/>
            <person name="Shiraishi Y."/>
            <person name="Tsukahara M."/>
            <person name="Gomi K."/>
        </authorList>
    </citation>
    <scope>NUCLEOTIDE SEQUENCE [LARGE SCALE GENOMIC DNA]</scope>
    <source>
        <strain evidence="3 4">RIB 2604</strain>
    </source>
</reference>
<dbReference type="EMBL" id="AP024428">
    <property type="protein sequence ID" value="BCR98330.1"/>
    <property type="molecule type" value="Genomic_DNA"/>
</dbReference>
<keyword evidence="3" id="KW-0489">Methyltransferase</keyword>
<feature type="region of interest" description="Disordered" evidence="1">
    <location>
        <begin position="45"/>
        <end position="75"/>
    </location>
</feature>
<evidence type="ECO:0000313" key="4">
    <source>
        <dbReference type="Proteomes" id="UP000075230"/>
    </source>
</evidence>
<dbReference type="EMBL" id="BCWF01000008">
    <property type="protein sequence ID" value="GAT20549.1"/>
    <property type="molecule type" value="Genomic_DNA"/>
</dbReference>
<name>A0A146F403_ASPKA</name>
<dbReference type="Proteomes" id="UP000661280">
    <property type="component" value="Chromosome 4"/>
</dbReference>
<reference evidence="2" key="3">
    <citation type="submission" date="2021-01" db="EMBL/GenBank/DDBJ databases">
        <authorList>
            <consortium name="Aspergillus luchuensis mut. kawachii IFO 4304 genome sequencing consortium"/>
            <person name="Kazuki M."/>
            <person name="Futagami T."/>
        </authorList>
    </citation>
    <scope>NUCLEOTIDE SEQUENCE</scope>
    <source>
        <strain evidence="2">IFO 4308</strain>
    </source>
</reference>